<keyword evidence="2" id="KW-1185">Reference proteome</keyword>
<proteinExistence type="predicted"/>
<protein>
    <submittedName>
        <fullName evidence="1">Uncharacterized protein</fullName>
    </submittedName>
</protein>
<comment type="caution">
    <text evidence="1">The sequence shown here is derived from an EMBL/GenBank/DDBJ whole genome shotgun (WGS) entry which is preliminary data.</text>
</comment>
<dbReference type="RefSeq" id="WP_162422917.1">
    <property type="nucleotide sequence ID" value="NZ_WVIE01000008.1"/>
</dbReference>
<dbReference type="AlphaFoldDB" id="A0A8J7Z388"/>
<evidence type="ECO:0000313" key="2">
    <source>
        <dbReference type="Proteomes" id="UP000646053"/>
    </source>
</evidence>
<organism evidence="1 2">
    <name type="scientific">Myxacorys almedinensis A</name>
    <dbReference type="NCBI Taxonomy" id="2690445"/>
    <lineage>
        <taxon>Bacteria</taxon>
        <taxon>Bacillati</taxon>
        <taxon>Cyanobacteriota</taxon>
        <taxon>Cyanophyceae</taxon>
        <taxon>Leptolyngbyales</taxon>
        <taxon>Leptolyngbyaceae</taxon>
        <taxon>Myxacorys</taxon>
        <taxon>Myxacorys almedinensis</taxon>
    </lineage>
</organism>
<evidence type="ECO:0000313" key="1">
    <source>
        <dbReference type="EMBL" id="NDJ17401.1"/>
    </source>
</evidence>
<reference evidence="1" key="1">
    <citation type="submission" date="2019-12" db="EMBL/GenBank/DDBJ databases">
        <title>High-Quality draft genome sequences of three cyanobacteria isolated from the limestone walls of the Old Cathedral of Coimbra.</title>
        <authorList>
            <person name="Tiago I."/>
            <person name="Soares F."/>
            <person name="Portugal A."/>
        </authorList>
    </citation>
    <scope>NUCLEOTIDE SEQUENCE</scope>
    <source>
        <strain evidence="1">A</strain>
    </source>
</reference>
<sequence length="88" mass="9727">MLLRKANASIVRAEMGSGIGTVLDSATSLLHQESTFLPKASVFLFDLRSLLFDQGTFLFNLGMLLSRVRSLLFNLGTLLFDQRSLASF</sequence>
<accession>A0A8J7Z388</accession>
<name>A0A8J7Z388_9CYAN</name>
<dbReference type="EMBL" id="WVIE01000008">
    <property type="protein sequence ID" value="NDJ17401.1"/>
    <property type="molecule type" value="Genomic_DNA"/>
</dbReference>
<dbReference type="Proteomes" id="UP000646053">
    <property type="component" value="Unassembled WGS sequence"/>
</dbReference>
<gene>
    <name evidence="1" type="ORF">GS601_08880</name>
</gene>